<keyword evidence="1 4" id="KW-0812">Transmembrane</keyword>
<comment type="subcellular location">
    <subcellularLocation>
        <location evidence="4">Membrane</location>
        <topology evidence="4">Multi-pass membrane protein</topology>
    </subcellularLocation>
</comment>
<keyword evidence="4" id="KW-0187">Copper transport</keyword>
<comment type="similarity">
    <text evidence="4">Belongs to the copper transporter (Ctr) (TC 1.A.56) family. SLC31A subfamily.</text>
</comment>
<feature type="transmembrane region" description="Helical" evidence="4">
    <location>
        <begin position="62"/>
        <end position="82"/>
    </location>
</feature>
<evidence type="ECO:0000313" key="7">
    <source>
        <dbReference type="Proteomes" id="UP000030816"/>
    </source>
</evidence>
<accession>A0A0B2WPK7</accession>
<feature type="region of interest" description="Disordered" evidence="5">
    <location>
        <begin position="139"/>
        <end position="163"/>
    </location>
</feature>
<keyword evidence="2 4" id="KW-1133">Transmembrane helix</keyword>
<keyword evidence="3 4" id="KW-0472">Membrane</keyword>
<feature type="transmembrane region" description="Helical" evidence="4">
    <location>
        <begin position="23"/>
        <end position="42"/>
    </location>
</feature>
<dbReference type="GeneID" id="63738820"/>
<organism evidence="6 7">
    <name type="scientific">Metarhizium album (strain ARSEF 1941)</name>
    <dbReference type="NCBI Taxonomy" id="1081103"/>
    <lineage>
        <taxon>Eukaryota</taxon>
        <taxon>Fungi</taxon>
        <taxon>Dikarya</taxon>
        <taxon>Ascomycota</taxon>
        <taxon>Pezizomycotina</taxon>
        <taxon>Sordariomycetes</taxon>
        <taxon>Hypocreomycetidae</taxon>
        <taxon>Hypocreales</taxon>
        <taxon>Clavicipitaceae</taxon>
        <taxon>Metarhizium</taxon>
    </lineage>
</organism>
<keyword evidence="4" id="KW-0813">Transport</keyword>
<dbReference type="GO" id="GO:0016020">
    <property type="term" value="C:membrane"/>
    <property type="evidence" value="ECO:0007669"/>
    <property type="project" value="UniProtKB-SubCell"/>
</dbReference>
<comment type="caution">
    <text evidence="6">The sequence shown here is derived from an EMBL/GenBank/DDBJ whole genome shotgun (WGS) entry which is preliminary data.</text>
</comment>
<evidence type="ECO:0000256" key="1">
    <source>
        <dbReference type="ARBA" id="ARBA00022692"/>
    </source>
</evidence>
<protein>
    <recommendedName>
        <fullName evidence="4">Copper transport protein</fullName>
    </recommendedName>
</protein>
<dbReference type="PANTHER" id="PTHR12483:SF79">
    <property type="entry name" value="COPPER TRANSPORT PROTEIN"/>
    <property type="match status" value="1"/>
</dbReference>
<dbReference type="GO" id="GO:0005375">
    <property type="term" value="F:copper ion transmembrane transporter activity"/>
    <property type="evidence" value="ECO:0007669"/>
    <property type="project" value="UniProtKB-UniRule"/>
</dbReference>
<dbReference type="AlphaFoldDB" id="A0A0B2WPK7"/>
<sequence length="163" mass="18177">MLWNWYTIDACFLSPNWRVTTRGMFAATCIGVILLVMLVEFFRRLGREYDAFLLRQFRRELAGRYVGGSSAAARVVVLRATLLQQLTRAVLHALTFGSAYVVMLLAMYFNGYVIMCIFVGAGLGKFVCDWLEVRMDRDGGDGEGGKQPGRVRGGIEEPSVCCG</sequence>
<evidence type="ECO:0000256" key="5">
    <source>
        <dbReference type="SAM" id="MobiDB-lite"/>
    </source>
</evidence>
<evidence type="ECO:0000256" key="3">
    <source>
        <dbReference type="ARBA" id="ARBA00023136"/>
    </source>
</evidence>
<proteinExistence type="inferred from homology"/>
<dbReference type="PANTHER" id="PTHR12483">
    <property type="entry name" value="SOLUTE CARRIER FAMILY 31 COPPER TRANSPORTERS"/>
    <property type="match status" value="1"/>
</dbReference>
<name>A0A0B2WPK7_METAS</name>
<dbReference type="EMBL" id="AZHE01000009">
    <property type="protein sequence ID" value="KHN97976.1"/>
    <property type="molecule type" value="Genomic_DNA"/>
</dbReference>
<dbReference type="Proteomes" id="UP000030816">
    <property type="component" value="Unassembled WGS sequence"/>
</dbReference>
<keyword evidence="7" id="KW-1185">Reference proteome</keyword>
<dbReference type="STRING" id="1081103.A0A0B2WPK7"/>
<dbReference type="Pfam" id="PF04145">
    <property type="entry name" value="Ctr"/>
    <property type="match status" value="1"/>
</dbReference>
<dbReference type="InterPro" id="IPR007274">
    <property type="entry name" value="Cop_transporter"/>
</dbReference>
<dbReference type="RefSeq" id="XP_040679042.1">
    <property type="nucleotide sequence ID" value="XM_040823163.1"/>
</dbReference>
<evidence type="ECO:0000256" key="4">
    <source>
        <dbReference type="RuleBase" id="RU367022"/>
    </source>
</evidence>
<evidence type="ECO:0000313" key="6">
    <source>
        <dbReference type="EMBL" id="KHN97976.1"/>
    </source>
</evidence>
<dbReference type="HOGENOM" id="CLU_079690_0_2_1"/>
<evidence type="ECO:0000256" key="2">
    <source>
        <dbReference type="ARBA" id="ARBA00022989"/>
    </source>
</evidence>
<feature type="transmembrane region" description="Helical" evidence="4">
    <location>
        <begin position="102"/>
        <end position="127"/>
    </location>
</feature>
<dbReference type="OrthoDB" id="161814at2759"/>
<keyword evidence="4" id="KW-0406">Ion transport</keyword>
<reference evidence="6 7" key="1">
    <citation type="journal article" date="2014" name="Proc. Natl. Acad. Sci. U.S.A.">
        <title>Trajectory and genomic determinants of fungal-pathogen speciation and host adaptation.</title>
        <authorList>
            <person name="Hu X."/>
            <person name="Xiao G."/>
            <person name="Zheng P."/>
            <person name="Shang Y."/>
            <person name="Su Y."/>
            <person name="Zhang X."/>
            <person name="Liu X."/>
            <person name="Zhan S."/>
            <person name="St Leger R.J."/>
            <person name="Wang C."/>
        </authorList>
    </citation>
    <scope>NUCLEOTIDE SEQUENCE [LARGE SCALE GENOMIC DNA]</scope>
    <source>
        <strain evidence="6 7">ARSEF 1941</strain>
    </source>
</reference>
<gene>
    <name evidence="6" type="ORF">MAM_04365</name>
</gene>
<keyword evidence="4" id="KW-0186">Copper</keyword>